<evidence type="ECO:0000259" key="17">
    <source>
        <dbReference type="PROSITE" id="PS50222"/>
    </source>
</evidence>
<dbReference type="GeneID" id="6996525"/>
<dbReference type="SUPFAM" id="SSF49452">
    <property type="entry name" value="Starch-binding domain-like"/>
    <property type="match status" value="1"/>
</dbReference>
<dbReference type="eggNOG" id="KOG0032">
    <property type="taxonomic scope" value="Eukaryota"/>
</dbReference>
<evidence type="ECO:0000256" key="14">
    <source>
        <dbReference type="ARBA" id="ARBA00048679"/>
    </source>
</evidence>
<evidence type="ECO:0000259" key="16">
    <source>
        <dbReference type="PROSITE" id="PS50011"/>
    </source>
</evidence>
<keyword evidence="11 15" id="KW-0067">ATP-binding</keyword>
<evidence type="ECO:0000256" key="5">
    <source>
        <dbReference type="ARBA" id="ARBA00022679"/>
    </source>
</evidence>
<dbReference type="GO" id="GO:0005524">
    <property type="term" value="F:ATP binding"/>
    <property type="evidence" value="ECO:0007669"/>
    <property type="project" value="UniProtKB-UniRule"/>
</dbReference>
<dbReference type="STRING" id="441375.B6AFL2"/>
<dbReference type="CDD" id="cd05117">
    <property type="entry name" value="STKc_CAMK"/>
    <property type="match status" value="1"/>
</dbReference>
<proteinExistence type="inferred from homology"/>
<sequence>MVYISWECSCNITNPGESIYIVGNHTQLGQWRVVPDLESENAAVKLVTDKLSFPYWRTKEDIRIRGTCVLEYKFFIKNDNKNCEVKWEPFSGNRFLYIDDHYPEYRCVVACIWGTTFNNTVKFEEYTSVEYRSTDYLLSGNFSSDTMMYSTIASYGGGSGLSSVSSLSRTGSKLRGLLDKSRFILSTKGDINDYYILENTIGRGTWGEVKIVTHRETGAKRAAKKIPKFYVEDVDRFRQEIEIMKSLDHPNIIRLYETFEDNNDIYLVMELCTGGELFERVVHERMFTESDAARIMKDVLSAVAYCHKLHVAHRDLKPENFLFLTNKPNSPLKLIDFGLAARFKPGEAMITKVGTPYYVSPQVLEGHYGPECDEWSAGVMMYVLLCGYPPFSAPSDYEVMAKIKEGHFTFPESEWINVSPLAESLIKQLLTKSPKQRITAAQALKHEWFEKQLCLTSKNLLLDNVISNFRRFQGLSRLKKIAFTVIAQNLDEKDILDLHNTFIQFDTSHDGFLSRKEIIDGITKTGCRPPIGIDVLLDEIDPESTDMIPYTDFIAICLQEYQLAHESACKAAFKVFDIDGDGHISKNELLNVIYQNNRTKTSEDDLTTELEEFMEGDLNRDGTIDFDEFCQVMRRMPSRILLGGDADDAVNMMRRCSSRTNLTGAVNLTP</sequence>
<dbReference type="InterPro" id="IPR000719">
    <property type="entry name" value="Prot_kinase_dom"/>
</dbReference>
<dbReference type="InterPro" id="IPR002048">
    <property type="entry name" value="EF_hand_dom"/>
</dbReference>
<evidence type="ECO:0000256" key="9">
    <source>
        <dbReference type="ARBA" id="ARBA00022777"/>
    </source>
</evidence>
<dbReference type="OrthoDB" id="40902at2759"/>
<keyword evidence="8 15" id="KW-0547">Nucleotide-binding</keyword>
<dbReference type="FunFam" id="3.30.200.20:FF:000315">
    <property type="entry name" value="Calcium-dependent protein kinase 3"/>
    <property type="match status" value="1"/>
</dbReference>
<feature type="domain" description="Protein kinase" evidence="16">
    <location>
        <begin position="195"/>
        <end position="449"/>
    </location>
</feature>
<comment type="similarity">
    <text evidence="12">Belongs to the protein kinase superfamily. Ser/Thr protein kinase family. CDPK subfamily.</text>
</comment>
<dbReference type="Pfam" id="PF13499">
    <property type="entry name" value="EF-hand_7"/>
    <property type="match status" value="1"/>
</dbReference>
<keyword evidence="4" id="KW-0723">Serine/threonine-protein kinase</keyword>
<organism evidence="19 20">
    <name type="scientific">Cryptosporidium muris (strain RN66)</name>
    <dbReference type="NCBI Taxonomy" id="441375"/>
    <lineage>
        <taxon>Eukaryota</taxon>
        <taxon>Sar</taxon>
        <taxon>Alveolata</taxon>
        <taxon>Apicomplexa</taxon>
        <taxon>Conoidasida</taxon>
        <taxon>Coccidia</taxon>
        <taxon>Eucoccidiorida</taxon>
        <taxon>Eimeriorina</taxon>
        <taxon>Cryptosporidiidae</taxon>
        <taxon>Cryptosporidium</taxon>
    </lineage>
</organism>
<dbReference type="Pfam" id="PF00686">
    <property type="entry name" value="CBM_20"/>
    <property type="match status" value="1"/>
</dbReference>
<accession>B6AFL2</accession>
<dbReference type="Gene3D" id="1.10.238.10">
    <property type="entry name" value="EF-hand"/>
    <property type="match status" value="2"/>
</dbReference>
<dbReference type="InterPro" id="IPR013783">
    <property type="entry name" value="Ig-like_fold"/>
</dbReference>
<keyword evidence="10" id="KW-0106">Calcium</keyword>
<evidence type="ECO:0000256" key="15">
    <source>
        <dbReference type="PROSITE-ProRule" id="PRU10141"/>
    </source>
</evidence>
<comment type="subunit">
    <text evidence="2">Monomer.</text>
</comment>
<evidence type="ECO:0000256" key="2">
    <source>
        <dbReference type="ARBA" id="ARBA00011245"/>
    </source>
</evidence>
<evidence type="ECO:0000256" key="10">
    <source>
        <dbReference type="ARBA" id="ARBA00022837"/>
    </source>
</evidence>
<dbReference type="SMART" id="SM01065">
    <property type="entry name" value="CBM_2"/>
    <property type="match status" value="1"/>
</dbReference>
<evidence type="ECO:0000256" key="12">
    <source>
        <dbReference type="ARBA" id="ARBA00024334"/>
    </source>
</evidence>
<keyword evidence="7" id="KW-0677">Repeat</keyword>
<dbReference type="CDD" id="cd05467">
    <property type="entry name" value="CBM20"/>
    <property type="match status" value="1"/>
</dbReference>
<dbReference type="PROSITE" id="PS50011">
    <property type="entry name" value="PROTEIN_KINASE_DOM"/>
    <property type="match status" value="1"/>
</dbReference>
<feature type="domain" description="EF-hand" evidence="17">
    <location>
        <begin position="493"/>
        <end position="528"/>
    </location>
</feature>
<dbReference type="InterPro" id="IPR050205">
    <property type="entry name" value="CDPK_Ser/Thr_kinases"/>
</dbReference>
<keyword evidence="20" id="KW-1185">Reference proteome</keyword>
<dbReference type="PROSITE" id="PS50222">
    <property type="entry name" value="EF_HAND_2"/>
    <property type="match status" value="3"/>
</dbReference>
<evidence type="ECO:0000256" key="11">
    <source>
        <dbReference type="ARBA" id="ARBA00022840"/>
    </source>
</evidence>
<dbReference type="CDD" id="cd00051">
    <property type="entry name" value="EFh"/>
    <property type="match status" value="1"/>
</dbReference>
<feature type="domain" description="EF-hand" evidence="17">
    <location>
        <begin position="564"/>
        <end position="599"/>
    </location>
</feature>
<dbReference type="Gene3D" id="2.60.40.10">
    <property type="entry name" value="Immunoglobulins"/>
    <property type="match status" value="1"/>
</dbReference>
<dbReference type="PROSITE" id="PS00108">
    <property type="entry name" value="PROTEIN_KINASE_ST"/>
    <property type="match status" value="1"/>
</dbReference>
<dbReference type="GO" id="GO:0106310">
    <property type="term" value="F:protein serine kinase activity"/>
    <property type="evidence" value="ECO:0007669"/>
    <property type="project" value="RHEA"/>
</dbReference>
<feature type="domain" description="EF-hand" evidence="17">
    <location>
        <begin position="613"/>
        <end position="639"/>
    </location>
</feature>
<dbReference type="Pfam" id="PF13202">
    <property type="entry name" value="EF-hand_5"/>
    <property type="match status" value="1"/>
</dbReference>
<dbReference type="InterPro" id="IPR011009">
    <property type="entry name" value="Kinase-like_dom_sf"/>
</dbReference>
<dbReference type="RefSeq" id="XP_002141352.1">
    <property type="nucleotide sequence ID" value="XM_002141316.1"/>
</dbReference>
<feature type="domain" description="CBM20" evidence="18">
    <location>
        <begin position="1"/>
        <end position="115"/>
    </location>
</feature>
<protein>
    <recommendedName>
        <fullName evidence="3">non-specific serine/threonine protein kinase</fullName>
        <ecNumber evidence="3">2.7.11.1</ecNumber>
    </recommendedName>
</protein>
<dbReference type="AlphaFoldDB" id="B6AFL2"/>
<comment type="catalytic activity">
    <reaction evidence="13">
        <text>L-threonyl-[protein] + ATP = O-phospho-L-threonyl-[protein] + ADP + H(+)</text>
        <dbReference type="Rhea" id="RHEA:46608"/>
        <dbReference type="Rhea" id="RHEA-COMP:11060"/>
        <dbReference type="Rhea" id="RHEA-COMP:11605"/>
        <dbReference type="ChEBI" id="CHEBI:15378"/>
        <dbReference type="ChEBI" id="CHEBI:30013"/>
        <dbReference type="ChEBI" id="CHEBI:30616"/>
        <dbReference type="ChEBI" id="CHEBI:61977"/>
        <dbReference type="ChEBI" id="CHEBI:456216"/>
        <dbReference type="EC" id="2.7.11.1"/>
    </reaction>
</comment>
<dbReference type="OMA" id="QGGINFQ"/>
<dbReference type="EMBL" id="DS989731">
    <property type="protein sequence ID" value="EEA07003.1"/>
    <property type="molecule type" value="Genomic_DNA"/>
</dbReference>
<dbReference type="VEuPathDB" id="CryptoDB:CMU_033880"/>
<dbReference type="SUPFAM" id="SSF56112">
    <property type="entry name" value="Protein kinase-like (PK-like)"/>
    <property type="match status" value="1"/>
</dbReference>
<dbReference type="InterPro" id="IPR002044">
    <property type="entry name" value="CBM20"/>
</dbReference>
<dbReference type="Gene3D" id="3.30.200.20">
    <property type="entry name" value="Phosphorylase Kinase, domain 1"/>
    <property type="match status" value="1"/>
</dbReference>
<dbReference type="GO" id="GO:2001070">
    <property type="term" value="F:starch binding"/>
    <property type="evidence" value="ECO:0007669"/>
    <property type="project" value="InterPro"/>
</dbReference>
<dbReference type="Gene3D" id="1.10.510.10">
    <property type="entry name" value="Transferase(Phosphotransferase) domain 1"/>
    <property type="match status" value="1"/>
</dbReference>
<dbReference type="InterPro" id="IPR018247">
    <property type="entry name" value="EF_Hand_1_Ca_BS"/>
</dbReference>
<dbReference type="SMART" id="SM00054">
    <property type="entry name" value="EFh"/>
    <property type="match status" value="3"/>
</dbReference>
<evidence type="ECO:0000313" key="19">
    <source>
        <dbReference type="EMBL" id="EEA07003.1"/>
    </source>
</evidence>
<feature type="binding site" evidence="15">
    <location>
        <position position="225"/>
    </location>
    <ligand>
        <name>ATP</name>
        <dbReference type="ChEBI" id="CHEBI:30616"/>
    </ligand>
</feature>
<evidence type="ECO:0000256" key="1">
    <source>
        <dbReference type="ARBA" id="ARBA00001946"/>
    </source>
</evidence>
<gene>
    <name evidence="19" type="ORF">CMU_033880</name>
</gene>
<evidence type="ECO:0000256" key="6">
    <source>
        <dbReference type="ARBA" id="ARBA00022723"/>
    </source>
</evidence>
<keyword evidence="5 19" id="KW-0808">Transferase</keyword>
<evidence type="ECO:0000256" key="7">
    <source>
        <dbReference type="ARBA" id="ARBA00022737"/>
    </source>
</evidence>
<dbReference type="SMART" id="SM00220">
    <property type="entry name" value="S_TKc"/>
    <property type="match status" value="1"/>
</dbReference>
<evidence type="ECO:0000256" key="3">
    <source>
        <dbReference type="ARBA" id="ARBA00012513"/>
    </source>
</evidence>
<evidence type="ECO:0000256" key="8">
    <source>
        <dbReference type="ARBA" id="ARBA00022741"/>
    </source>
</evidence>
<reference evidence="19" key="1">
    <citation type="submission" date="2008-06" db="EMBL/GenBank/DDBJ databases">
        <authorList>
            <person name="Lorenzi H."/>
            <person name="Inman J."/>
            <person name="Miller J."/>
            <person name="Schobel S."/>
            <person name="Amedeo P."/>
            <person name="Caler E.V."/>
            <person name="da Silva J."/>
        </authorList>
    </citation>
    <scope>NUCLEOTIDE SEQUENCE [LARGE SCALE GENOMIC DNA]</scope>
    <source>
        <strain evidence="19">RN66</strain>
    </source>
</reference>
<keyword evidence="6" id="KW-0479">Metal-binding</keyword>
<dbReference type="PROSITE" id="PS00107">
    <property type="entry name" value="PROTEIN_KINASE_ATP"/>
    <property type="match status" value="1"/>
</dbReference>
<dbReference type="InterPro" id="IPR008271">
    <property type="entry name" value="Ser/Thr_kinase_AS"/>
</dbReference>
<name>B6AFL2_CRYMR</name>
<dbReference type="SUPFAM" id="SSF47473">
    <property type="entry name" value="EF-hand"/>
    <property type="match status" value="1"/>
</dbReference>
<dbReference type="FunFam" id="1.10.238.10:FF:000001">
    <property type="entry name" value="Calmodulin 1"/>
    <property type="match status" value="1"/>
</dbReference>
<dbReference type="PROSITE" id="PS00018">
    <property type="entry name" value="EF_HAND_1"/>
    <property type="match status" value="3"/>
</dbReference>
<dbReference type="GO" id="GO:0004674">
    <property type="term" value="F:protein serine/threonine kinase activity"/>
    <property type="evidence" value="ECO:0007669"/>
    <property type="project" value="UniProtKB-KW"/>
</dbReference>
<evidence type="ECO:0000256" key="13">
    <source>
        <dbReference type="ARBA" id="ARBA00047899"/>
    </source>
</evidence>
<dbReference type="EC" id="2.7.11.1" evidence="3"/>
<dbReference type="InterPro" id="IPR013784">
    <property type="entry name" value="Carb-bd-like_fold"/>
</dbReference>
<dbReference type="PANTHER" id="PTHR24349">
    <property type="entry name" value="SERINE/THREONINE-PROTEIN KINASE"/>
    <property type="match status" value="1"/>
</dbReference>
<dbReference type="InterPro" id="IPR011992">
    <property type="entry name" value="EF-hand-dom_pair"/>
</dbReference>
<dbReference type="PROSITE" id="PS51166">
    <property type="entry name" value="CBM20"/>
    <property type="match status" value="1"/>
</dbReference>
<evidence type="ECO:0000313" key="20">
    <source>
        <dbReference type="Proteomes" id="UP000001460"/>
    </source>
</evidence>
<evidence type="ECO:0000256" key="4">
    <source>
        <dbReference type="ARBA" id="ARBA00022527"/>
    </source>
</evidence>
<comment type="cofactor">
    <cofactor evidence="1">
        <name>Mg(2+)</name>
        <dbReference type="ChEBI" id="CHEBI:18420"/>
    </cofactor>
</comment>
<dbReference type="Pfam" id="PF00069">
    <property type="entry name" value="Pkinase"/>
    <property type="match status" value="1"/>
</dbReference>
<dbReference type="InterPro" id="IPR017441">
    <property type="entry name" value="Protein_kinase_ATP_BS"/>
</dbReference>
<dbReference type="FunFam" id="1.10.510.10:FF:000571">
    <property type="entry name" value="Maternal embryonic leucine zipper kinase"/>
    <property type="match status" value="1"/>
</dbReference>
<dbReference type="GO" id="GO:0005509">
    <property type="term" value="F:calcium ion binding"/>
    <property type="evidence" value="ECO:0007669"/>
    <property type="project" value="InterPro"/>
</dbReference>
<keyword evidence="9 19" id="KW-0418">Kinase</keyword>
<comment type="catalytic activity">
    <reaction evidence="14">
        <text>L-seryl-[protein] + ATP = O-phospho-L-seryl-[protein] + ADP + H(+)</text>
        <dbReference type="Rhea" id="RHEA:17989"/>
        <dbReference type="Rhea" id="RHEA-COMP:9863"/>
        <dbReference type="Rhea" id="RHEA-COMP:11604"/>
        <dbReference type="ChEBI" id="CHEBI:15378"/>
        <dbReference type="ChEBI" id="CHEBI:29999"/>
        <dbReference type="ChEBI" id="CHEBI:30616"/>
        <dbReference type="ChEBI" id="CHEBI:83421"/>
        <dbReference type="ChEBI" id="CHEBI:456216"/>
        <dbReference type="EC" id="2.7.11.1"/>
    </reaction>
</comment>
<dbReference type="Proteomes" id="UP000001460">
    <property type="component" value="Unassembled WGS sequence"/>
</dbReference>
<evidence type="ECO:0000259" key="18">
    <source>
        <dbReference type="PROSITE" id="PS51166"/>
    </source>
</evidence>